<protein>
    <recommendedName>
        <fullName evidence="2">histidine kinase</fullName>
        <ecNumber evidence="2">2.7.13.3</ecNumber>
    </recommendedName>
</protein>
<keyword evidence="6" id="KW-0418">Kinase</keyword>
<dbReference type="Pfam" id="PF05228">
    <property type="entry name" value="CHASE4"/>
    <property type="match status" value="1"/>
</dbReference>
<dbReference type="InterPro" id="IPR007892">
    <property type="entry name" value="CHASE4"/>
</dbReference>
<reference evidence="7" key="1">
    <citation type="submission" date="2016-08" db="EMBL/GenBank/DDBJ databases">
        <title>Complete genome sequence of the organohalide-respiring Epsilonproteobacterium Sulfurospirillum halorespirans.</title>
        <authorList>
            <person name="Goris T."/>
            <person name="Zimmermann J."/>
            <person name="Schenz B."/>
            <person name="Lemos M."/>
            <person name="Hackermueller J."/>
            <person name="Diekert G."/>
        </authorList>
    </citation>
    <scope>NUCLEOTIDE SEQUENCE [LARGE SCALE GENOMIC DNA]</scope>
    <source>
        <strain>DSM 13726</strain>
        <strain evidence="7">PCE-M2</strain>
    </source>
</reference>
<comment type="catalytic activity">
    <reaction evidence="1">
        <text>ATP + protein L-histidine = ADP + protein N-phospho-L-histidine.</text>
        <dbReference type="EC" id="2.7.13.3"/>
    </reaction>
</comment>
<keyword evidence="7" id="KW-1185">Reference proteome</keyword>
<dbReference type="InterPro" id="IPR036097">
    <property type="entry name" value="HisK_dim/P_sf"/>
</dbReference>
<dbReference type="InterPro" id="IPR036890">
    <property type="entry name" value="HATPase_C_sf"/>
</dbReference>
<evidence type="ECO:0000259" key="5">
    <source>
        <dbReference type="PROSITE" id="PS50109"/>
    </source>
</evidence>
<dbReference type="PANTHER" id="PTHR43065:SF42">
    <property type="entry name" value="TWO-COMPONENT SENSOR PPRA"/>
    <property type="match status" value="1"/>
</dbReference>
<dbReference type="PATRIC" id="fig|1193502.14.peg.2380"/>
<dbReference type="SUPFAM" id="SSF55874">
    <property type="entry name" value="ATPase domain of HSP90 chaperone/DNA topoisomerase II/histidine kinase"/>
    <property type="match status" value="1"/>
</dbReference>
<evidence type="ECO:0000313" key="7">
    <source>
        <dbReference type="Proteomes" id="UP000094609"/>
    </source>
</evidence>
<dbReference type="PROSITE" id="PS50109">
    <property type="entry name" value="HIS_KIN"/>
    <property type="match status" value="1"/>
</dbReference>
<dbReference type="RefSeq" id="WP_069478707.1">
    <property type="nucleotide sequence ID" value="NZ_CP017111.1"/>
</dbReference>
<dbReference type="InterPro" id="IPR005467">
    <property type="entry name" value="His_kinase_dom"/>
</dbReference>
<evidence type="ECO:0000256" key="4">
    <source>
        <dbReference type="SAM" id="Phobius"/>
    </source>
</evidence>
<dbReference type="Pfam" id="PF02518">
    <property type="entry name" value="HATPase_c"/>
    <property type="match status" value="1"/>
</dbReference>
<dbReference type="Proteomes" id="UP000094609">
    <property type="component" value="Chromosome"/>
</dbReference>
<keyword evidence="3" id="KW-0597">Phosphoprotein</keyword>
<organism evidence="6 7">
    <name type="scientific">Sulfurospirillum halorespirans DSM 13726</name>
    <dbReference type="NCBI Taxonomy" id="1193502"/>
    <lineage>
        <taxon>Bacteria</taxon>
        <taxon>Pseudomonadati</taxon>
        <taxon>Campylobacterota</taxon>
        <taxon>Epsilonproteobacteria</taxon>
        <taxon>Campylobacterales</taxon>
        <taxon>Sulfurospirillaceae</taxon>
        <taxon>Sulfurospirillum</taxon>
    </lineage>
</organism>
<dbReference type="CDD" id="cd00082">
    <property type="entry name" value="HisKA"/>
    <property type="match status" value="1"/>
</dbReference>
<evidence type="ECO:0000256" key="2">
    <source>
        <dbReference type="ARBA" id="ARBA00012438"/>
    </source>
</evidence>
<dbReference type="SUPFAM" id="SSF47384">
    <property type="entry name" value="Homodimeric domain of signal transducing histidine kinase"/>
    <property type="match status" value="1"/>
</dbReference>
<dbReference type="Gene3D" id="1.10.287.130">
    <property type="match status" value="1"/>
</dbReference>
<keyword evidence="4" id="KW-0472">Membrane</keyword>
<keyword evidence="6" id="KW-0808">Transferase</keyword>
<dbReference type="EMBL" id="CP017111">
    <property type="protein sequence ID" value="AOO66109.1"/>
    <property type="molecule type" value="Genomic_DNA"/>
</dbReference>
<dbReference type="Gene3D" id="3.30.565.10">
    <property type="entry name" value="Histidine kinase-like ATPase, C-terminal domain"/>
    <property type="match status" value="1"/>
</dbReference>
<name>A0A1D7TM81_9BACT</name>
<dbReference type="GO" id="GO:0000155">
    <property type="term" value="F:phosphorelay sensor kinase activity"/>
    <property type="evidence" value="ECO:0007669"/>
    <property type="project" value="InterPro"/>
</dbReference>
<feature type="domain" description="Histidine kinase" evidence="5">
    <location>
        <begin position="353"/>
        <end position="567"/>
    </location>
</feature>
<dbReference type="AlphaFoldDB" id="A0A1D7TM81"/>
<gene>
    <name evidence="6" type="ORF">SHALO_2349</name>
</gene>
<evidence type="ECO:0000256" key="3">
    <source>
        <dbReference type="ARBA" id="ARBA00022553"/>
    </source>
</evidence>
<dbReference type="InterPro" id="IPR003661">
    <property type="entry name" value="HisK_dim/P_dom"/>
</dbReference>
<evidence type="ECO:0000256" key="1">
    <source>
        <dbReference type="ARBA" id="ARBA00000085"/>
    </source>
</evidence>
<dbReference type="KEGG" id="shal:SHALO_2349"/>
<proteinExistence type="predicted"/>
<dbReference type="SMART" id="SM00387">
    <property type="entry name" value="HATPase_c"/>
    <property type="match status" value="1"/>
</dbReference>
<dbReference type="EC" id="2.7.13.3" evidence="2"/>
<feature type="transmembrane region" description="Helical" evidence="4">
    <location>
        <begin position="247"/>
        <end position="267"/>
    </location>
</feature>
<dbReference type="InterPro" id="IPR003594">
    <property type="entry name" value="HATPase_dom"/>
</dbReference>
<keyword evidence="4" id="KW-1133">Transmembrane helix</keyword>
<dbReference type="PRINTS" id="PR00344">
    <property type="entry name" value="BCTRLSENSOR"/>
</dbReference>
<keyword evidence="4" id="KW-0812">Transmembrane</keyword>
<evidence type="ECO:0000313" key="6">
    <source>
        <dbReference type="EMBL" id="AOO66109.1"/>
    </source>
</evidence>
<dbReference type="STRING" id="1193502.SHALO_2349"/>
<dbReference type="InterPro" id="IPR004358">
    <property type="entry name" value="Sig_transdc_His_kin-like_C"/>
</dbReference>
<accession>A0A1D7TM81</accession>
<dbReference type="PANTHER" id="PTHR43065">
    <property type="entry name" value="SENSOR HISTIDINE KINASE"/>
    <property type="match status" value="1"/>
</dbReference>
<sequence>MSVKASFFSLTMLVLLSMIAFEFYNWKEDREEVEALSQHYAQEMSENFKQLMLDKAEPYRKQTLDISLAKQVIYAVKNRDEMWFEENFGGAIVQLNVDGFFLLDQTKTPFFNETSQPFLSDLSSLVALDQLSLSDGEMKHFFVKRDEGLVEFFAAPIHDLNSPIDATHPAHGFLIIAKLWDAAWMQKLNSYGIAEINFGKKIAEPYTLIQDLPLLGIEGKPAITLYLSSKNQMGKFLDEYAIQDLKLSFAITALMMVIFIFLIMKFISLPLRDIMLALEHKDKTILRKYLLKENEYGAIATELCESFDTKNKLEELNAHLEQKVAQEVDKSRLKDRVLFQQAKFAALGEMLSSIAHQWRQPLSTISVVINKIYLESKMEKLTKEGLEEEIIKLREHIALMSSLIEEFKDFFTQEGSKVDFMLHKSIEESIKITDGGLANKDMTFSIECPEEIVIHNFKKEFSHVLLVLINNAKDAILGRKIAHGTIAIKGFVKESSIVIEVLDNAGGVEASKLPHLFDPFFTTKDPASGSGTGLYIAKQIIEQNMQGSISARNEQSGLCMSIVLPQA</sequence>